<dbReference type="Pfam" id="PF07725">
    <property type="entry name" value="LRR_3"/>
    <property type="match status" value="1"/>
</dbReference>
<dbReference type="GO" id="GO:0061809">
    <property type="term" value="F:NAD+ nucleosidase activity, cyclic ADP-ribose generating"/>
    <property type="evidence" value="ECO:0007669"/>
    <property type="project" value="UniProtKB-EC"/>
</dbReference>
<dbReference type="Pfam" id="PF20160">
    <property type="entry name" value="C-JID"/>
    <property type="match status" value="1"/>
</dbReference>
<protein>
    <recommendedName>
        <fullName evidence="1">ADP-ribosyl cyclase/cyclic ADP-ribose hydrolase</fullName>
        <ecNumber evidence="1">3.2.2.6</ecNumber>
    </recommendedName>
</protein>
<dbReference type="SUPFAM" id="SSF52058">
    <property type="entry name" value="L domain-like"/>
    <property type="match status" value="1"/>
</dbReference>
<evidence type="ECO:0000256" key="6">
    <source>
        <dbReference type="SAM" id="MobiDB-lite"/>
    </source>
</evidence>
<dbReference type="Proteomes" id="UP001459277">
    <property type="component" value="Unassembled WGS sequence"/>
</dbReference>
<dbReference type="PRINTS" id="PR00364">
    <property type="entry name" value="DISEASERSIST"/>
</dbReference>
<dbReference type="SUPFAM" id="SSF46785">
    <property type="entry name" value="Winged helix' DNA-binding domain"/>
    <property type="match status" value="1"/>
</dbReference>
<dbReference type="Pfam" id="PF00931">
    <property type="entry name" value="NB-ARC"/>
    <property type="match status" value="1"/>
</dbReference>
<comment type="catalytic activity">
    <reaction evidence="5">
        <text>NAD(+) + H2O = ADP-D-ribose + nicotinamide + H(+)</text>
        <dbReference type="Rhea" id="RHEA:16301"/>
        <dbReference type="ChEBI" id="CHEBI:15377"/>
        <dbReference type="ChEBI" id="CHEBI:15378"/>
        <dbReference type="ChEBI" id="CHEBI:17154"/>
        <dbReference type="ChEBI" id="CHEBI:57540"/>
        <dbReference type="ChEBI" id="CHEBI:57967"/>
        <dbReference type="EC" id="3.2.2.6"/>
    </reaction>
    <physiologicalReaction direction="left-to-right" evidence="5">
        <dbReference type="Rhea" id="RHEA:16302"/>
    </physiologicalReaction>
</comment>
<dbReference type="GO" id="GO:0006952">
    <property type="term" value="P:defense response"/>
    <property type="evidence" value="ECO:0007669"/>
    <property type="project" value="InterPro"/>
</dbReference>
<dbReference type="Gene3D" id="1.10.8.430">
    <property type="entry name" value="Helical domain of apoptotic protease-activating factors"/>
    <property type="match status" value="1"/>
</dbReference>
<dbReference type="Gene3D" id="3.80.10.10">
    <property type="entry name" value="Ribonuclease Inhibitor"/>
    <property type="match status" value="1"/>
</dbReference>
<keyword evidence="4" id="KW-0520">NAD</keyword>
<dbReference type="SUPFAM" id="SSF52540">
    <property type="entry name" value="P-loop containing nucleoside triphosphate hydrolases"/>
    <property type="match status" value="1"/>
</dbReference>
<feature type="domain" description="NB-ARC" evidence="7">
    <location>
        <begin position="7"/>
        <end position="165"/>
    </location>
</feature>
<dbReference type="Gene3D" id="3.40.50.300">
    <property type="entry name" value="P-loop containing nucleotide triphosphate hydrolases"/>
    <property type="match status" value="1"/>
</dbReference>
<dbReference type="PANTHER" id="PTHR11017:SF559">
    <property type="entry name" value="DISEASE RESISTANCE PROTEIN CHL1"/>
    <property type="match status" value="1"/>
</dbReference>
<evidence type="ECO:0000313" key="10">
    <source>
        <dbReference type="EMBL" id="KAK9993239.1"/>
    </source>
</evidence>
<evidence type="ECO:0000256" key="5">
    <source>
        <dbReference type="ARBA" id="ARBA00047304"/>
    </source>
</evidence>
<dbReference type="InterPro" id="IPR045344">
    <property type="entry name" value="C-JID"/>
</dbReference>
<dbReference type="InterPro" id="IPR044974">
    <property type="entry name" value="Disease_R_plants"/>
</dbReference>
<proteinExistence type="predicted"/>
<dbReference type="EC" id="3.2.2.6" evidence="1"/>
<dbReference type="EMBL" id="JAZDWU010000008">
    <property type="protein sequence ID" value="KAK9993239.1"/>
    <property type="molecule type" value="Genomic_DNA"/>
</dbReference>
<evidence type="ECO:0000256" key="2">
    <source>
        <dbReference type="ARBA" id="ARBA00022614"/>
    </source>
</evidence>
<organism evidence="10 11">
    <name type="scientific">Lithocarpus litseifolius</name>
    <dbReference type="NCBI Taxonomy" id="425828"/>
    <lineage>
        <taxon>Eukaryota</taxon>
        <taxon>Viridiplantae</taxon>
        <taxon>Streptophyta</taxon>
        <taxon>Embryophyta</taxon>
        <taxon>Tracheophyta</taxon>
        <taxon>Spermatophyta</taxon>
        <taxon>Magnoliopsida</taxon>
        <taxon>eudicotyledons</taxon>
        <taxon>Gunneridae</taxon>
        <taxon>Pentapetalae</taxon>
        <taxon>rosids</taxon>
        <taxon>fabids</taxon>
        <taxon>Fagales</taxon>
        <taxon>Fagaceae</taxon>
        <taxon>Lithocarpus</taxon>
    </lineage>
</organism>
<keyword evidence="11" id="KW-1185">Reference proteome</keyword>
<dbReference type="InterPro" id="IPR027417">
    <property type="entry name" value="P-loop_NTPase"/>
</dbReference>
<gene>
    <name evidence="10" type="ORF">SO802_022942</name>
</gene>
<dbReference type="InterPro" id="IPR032675">
    <property type="entry name" value="LRR_dom_sf"/>
</dbReference>
<accession>A0AAW2C804</accession>
<evidence type="ECO:0000313" key="11">
    <source>
        <dbReference type="Proteomes" id="UP001459277"/>
    </source>
</evidence>
<evidence type="ECO:0000259" key="9">
    <source>
        <dbReference type="Pfam" id="PF23282"/>
    </source>
</evidence>
<evidence type="ECO:0000256" key="3">
    <source>
        <dbReference type="ARBA" id="ARBA00022737"/>
    </source>
</evidence>
<dbReference type="InterPro" id="IPR002182">
    <property type="entry name" value="NB-ARC"/>
</dbReference>
<keyword evidence="2" id="KW-0433">Leucine-rich repeat</keyword>
<evidence type="ECO:0000259" key="7">
    <source>
        <dbReference type="Pfam" id="PF00931"/>
    </source>
</evidence>
<comment type="caution">
    <text evidence="10">The sequence shown here is derived from an EMBL/GenBank/DDBJ whole genome shotgun (WGS) entry which is preliminary data.</text>
</comment>
<feature type="compositionally biased region" description="Polar residues" evidence="6">
    <location>
        <begin position="709"/>
        <end position="720"/>
    </location>
</feature>
<dbReference type="GO" id="GO:0043531">
    <property type="term" value="F:ADP binding"/>
    <property type="evidence" value="ECO:0007669"/>
    <property type="project" value="InterPro"/>
</dbReference>
<feature type="domain" description="C-JID" evidence="8">
    <location>
        <begin position="516"/>
        <end position="653"/>
    </location>
</feature>
<evidence type="ECO:0000259" key="8">
    <source>
        <dbReference type="Pfam" id="PF20160"/>
    </source>
</evidence>
<dbReference type="InterPro" id="IPR011713">
    <property type="entry name" value="Leu-rich_rpt_3"/>
</dbReference>
<dbReference type="PANTHER" id="PTHR11017">
    <property type="entry name" value="LEUCINE-RICH REPEAT-CONTAINING PROTEIN"/>
    <property type="match status" value="1"/>
</dbReference>
<dbReference type="InterPro" id="IPR036390">
    <property type="entry name" value="WH_DNA-bd_sf"/>
</dbReference>
<evidence type="ECO:0000256" key="4">
    <source>
        <dbReference type="ARBA" id="ARBA00023027"/>
    </source>
</evidence>
<sequence>MSHLALESNGVRIIGIWGTGGMGKTTLARVVYSMISNQFEACSFVADVREVCKKYGILPLQQKLLNDLLILGDMNVKDIDNGVYMIKNRLRHKKILLIIDDVNELDQLNKLGAKHHWLGPGSRVIITTRDVKLLKTQKVDGIYEAEVLSNDEAFHLFNLKAFDKEHPTKDYLELSQAFVHYANGLPLAIEVLGSLMNRRSTSEWKSELDRLREFPERKILNVLQISYDGLHETEKKIFLNIACFFNHKNQETVIPILDCLELHPKIGLSTLIEKSLIKLQNNQLWMHDLLQEMGRDIVRKECPEDQPEKRSRLWLSEDIDNVFTNNTGTEAIQGIVLTFLGKEGAHWNRESFSKMNRLKLLIIEDSHLMYDPKYLPNHLRFLNWHGYPSKNLPTSFLPNKLIELHLCFSNIERLWTDTKSWEMLKKLTVLNLKGCKNLKSLPRKFEIESLKILILSDCSKIKTIPEFGENMRHVTELHFDGTAITKLPASIGNLSVLASLSGLSRKYEKGRYDVVFPGSEIPEWFSHQCMGHEVNIMELFSHLHNDWIGIAVCVVFCPRPHHQIHGDPVLCQLSANGKKFSFAMSTGEMVASSDHIWLLYFLSQYVEKEEEDKKLLWECDANGFRKIGIEINSPNSCLVKKCGLRVVYKKDIEDLNSTVGQCSNNNIIPYEGLKESMNGFHSALLDSGMDEDLDEGVPNNSKTKKSLDSSRISKSTPLESVPTGNQPCWMRAARLYDGLDFGRQVEVKEDINADFNRFPSALTLAPDYLTMAEDCRNDTKCKDSSMFLSPHNLHIMSKVFCERYHHPGLEGERNLRMSFVAQLPKWYFPNHKVCPAHEPLGVGLERQLTRLGKFG</sequence>
<dbReference type="AlphaFoldDB" id="A0AAW2C804"/>
<feature type="domain" description="Disease resistance protein Roq1-like winged-helix" evidence="9">
    <location>
        <begin position="232"/>
        <end position="300"/>
    </location>
</feature>
<dbReference type="Pfam" id="PF23282">
    <property type="entry name" value="WHD_ROQ1"/>
    <property type="match status" value="1"/>
</dbReference>
<evidence type="ECO:0000256" key="1">
    <source>
        <dbReference type="ARBA" id="ARBA00011982"/>
    </source>
</evidence>
<reference evidence="10 11" key="1">
    <citation type="submission" date="2024-01" db="EMBL/GenBank/DDBJ databases">
        <title>A telomere-to-telomere, gap-free genome of sweet tea (Lithocarpus litseifolius).</title>
        <authorList>
            <person name="Zhou J."/>
        </authorList>
    </citation>
    <scope>NUCLEOTIDE SEQUENCE [LARGE SCALE GENOMIC DNA]</scope>
    <source>
        <strain evidence="10">Zhou-2022a</strain>
        <tissue evidence="10">Leaf</tissue>
    </source>
</reference>
<feature type="region of interest" description="Disordered" evidence="6">
    <location>
        <begin position="691"/>
        <end position="720"/>
    </location>
</feature>
<keyword evidence="3" id="KW-0677">Repeat</keyword>
<name>A0AAW2C804_9ROSI</name>
<dbReference type="InterPro" id="IPR058192">
    <property type="entry name" value="WHD_ROQ1-like"/>
</dbReference>
<dbReference type="InterPro" id="IPR042197">
    <property type="entry name" value="Apaf_helical"/>
</dbReference>